<keyword evidence="1" id="KW-0472">Membrane</keyword>
<feature type="transmembrane region" description="Helical" evidence="1">
    <location>
        <begin position="198"/>
        <end position="220"/>
    </location>
</feature>
<sequence>MLKLIKLEMKKNKFGWYWKGAAIANIVILLFIWLIAFTQESEDVAFSNFEELYSTIGIFVRATFAIFASVLISRLIIDEYKNKTMTVLFTYPISRKKLMIAKLILIIGMTLVSILVSMLFVSTTFTILNAYFQFIPGSPNADLLFNQGFHLLIVAISTAGLSLIPLYFGMRKKSVSATIVSSVLIISVISSSNKDFSLGSFLSVSISLGILGLFIAYLSFRNVDRTDIV</sequence>
<dbReference type="RefSeq" id="WP_036648275.1">
    <property type="nucleotide sequence ID" value="NZ_BAVZ01000005.1"/>
</dbReference>
<evidence type="ECO:0000256" key="1">
    <source>
        <dbReference type="SAM" id="Phobius"/>
    </source>
</evidence>
<dbReference type="EMBL" id="BAVZ01000005">
    <property type="protein sequence ID" value="GAF08156.1"/>
    <property type="molecule type" value="Genomic_DNA"/>
</dbReference>
<dbReference type="AlphaFoldDB" id="W7YUA5"/>
<proteinExistence type="predicted"/>
<keyword evidence="1" id="KW-0812">Transmembrane</keyword>
<dbReference type="Pfam" id="PF12730">
    <property type="entry name" value="ABC2_membrane_4"/>
    <property type="match status" value="1"/>
</dbReference>
<gene>
    <name evidence="2" type="ORF">JCM16418_2196</name>
</gene>
<dbReference type="eggNOG" id="ENOG502Z9TS">
    <property type="taxonomic scope" value="Bacteria"/>
</dbReference>
<dbReference type="OrthoDB" id="9784784at2"/>
<feature type="transmembrane region" description="Helical" evidence="1">
    <location>
        <begin position="98"/>
        <end position="128"/>
    </location>
</feature>
<feature type="transmembrane region" description="Helical" evidence="1">
    <location>
        <begin position="148"/>
        <end position="168"/>
    </location>
</feature>
<feature type="transmembrane region" description="Helical" evidence="1">
    <location>
        <begin position="56"/>
        <end position="77"/>
    </location>
</feature>
<keyword evidence="1" id="KW-1133">Transmembrane helix</keyword>
<feature type="transmembrane region" description="Helical" evidence="1">
    <location>
        <begin position="16"/>
        <end position="36"/>
    </location>
</feature>
<feature type="transmembrane region" description="Helical" evidence="1">
    <location>
        <begin position="175"/>
        <end position="192"/>
    </location>
</feature>
<comment type="caution">
    <text evidence="2">The sequence shown here is derived from an EMBL/GenBank/DDBJ whole genome shotgun (WGS) entry which is preliminary data.</text>
</comment>
<keyword evidence="3" id="KW-1185">Reference proteome</keyword>
<protein>
    <submittedName>
        <fullName evidence="2">Bacitracin transport permease protein BCRB</fullName>
    </submittedName>
</protein>
<reference evidence="2 3" key="1">
    <citation type="journal article" date="2014" name="Genome Announc.">
        <title>Draft Genome Sequence of Paenibacillus pini JCM 16418T, Isolated from the Rhizosphere of Pine Tree.</title>
        <authorList>
            <person name="Yuki M."/>
            <person name="Oshima K."/>
            <person name="Suda W."/>
            <person name="Oshida Y."/>
            <person name="Kitamura K."/>
            <person name="Iida Y."/>
            <person name="Hattori M."/>
            <person name="Ohkuma M."/>
        </authorList>
    </citation>
    <scope>NUCLEOTIDE SEQUENCE [LARGE SCALE GENOMIC DNA]</scope>
    <source>
        <strain evidence="2 3">JCM 16418</strain>
    </source>
</reference>
<evidence type="ECO:0000313" key="3">
    <source>
        <dbReference type="Proteomes" id="UP000019364"/>
    </source>
</evidence>
<organism evidence="2 3">
    <name type="scientific">Paenibacillus pini JCM 16418</name>
    <dbReference type="NCBI Taxonomy" id="1236976"/>
    <lineage>
        <taxon>Bacteria</taxon>
        <taxon>Bacillati</taxon>
        <taxon>Bacillota</taxon>
        <taxon>Bacilli</taxon>
        <taxon>Bacillales</taxon>
        <taxon>Paenibacillaceae</taxon>
        <taxon>Paenibacillus</taxon>
    </lineage>
</organism>
<dbReference type="Proteomes" id="UP000019364">
    <property type="component" value="Unassembled WGS sequence"/>
</dbReference>
<dbReference type="STRING" id="1236976.JCM16418_2196"/>
<evidence type="ECO:0000313" key="2">
    <source>
        <dbReference type="EMBL" id="GAF08156.1"/>
    </source>
</evidence>
<accession>W7YUA5</accession>
<name>W7YUA5_9BACL</name>